<dbReference type="InterPro" id="IPR010730">
    <property type="entry name" value="HET"/>
</dbReference>
<sequence length="401" mass="45297">MDVSPAFPYQHLEDDHIRLIQLLPQSTGTTIECSIHHSKLEEAEDNYIALSYCWGDSTTTELITLDGHPIRVTQNLWHAYTAIVQHHDRNAYYWIDALCVNQQNLAERNHHVQRMGMVYSTAKAVHTWLGSEDHETVIAFTEIVSRANANTSTGSNPPDQRAATAVGNLASREYFNRAWVIQEFIPARNLQILCGRFTCDWTALDACIKDIETYSGVEIDYTVGANNLLGGRGAHLNAEPDTATLSHWERFYGCMMIFSQAKCFDARDRVFATLDHPWLESIPGDMLRVDYSLTKEEVMLSTLETCERIRVFEREVSSAGLSEDDQEFVEAIWQQMFLTIGQAGVDHGKRELKLFRHGVLEQHGWGCSRLPLSVSTQSGREVDCSGPVLAFLLQLAEIQTT</sequence>
<dbReference type="RefSeq" id="XP_047757400.1">
    <property type="nucleotide sequence ID" value="XM_047900449.1"/>
</dbReference>
<organism evidence="2 3">
    <name type="scientific">Passalora fulva</name>
    <name type="common">Tomato leaf mold</name>
    <name type="synonym">Cladosporium fulvum</name>
    <dbReference type="NCBI Taxonomy" id="5499"/>
    <lineage>
        <taxon>Eukaryota</taxon>
        <taxon>Fungi</taxon>
        <taxon>Dikarya</taxon>
        <taxon>Ascomycota</taxon>
        <taxon>Pezizomycotina</taxon>
        <taxon>Dothideomycetes</taxon>
        <taxon>Dothideomycetidae</taxon>
        <taxon>Mycosphaerellales</taxon>
        <taxon>Mycosphaerellaceae</taxon>
        <taxon>Fulvia</taxon>
    </lineage>
</organism>
<dbReference type="PANTHER" id="PTHR24148:SF73">
    <property type="entry name" value="HET DOMAIN PROTEIN (AFU_ORTHOLOGUE AFUA_8G01020)"/>
    <property type="match status" value="1"/>
</dbReference>
<dbReference type="InterPro" id="IPR052895">
    <property type="entry name" value="HetReg/Transcr_Mod"/>
</dbReference>
<reference evidence="2" key="2">
    <citation type="journal article" date="2022" name="Microb. Genom.">
        <title>A chromosome-scale genome assembly of the tomato pathogen Cladosporium fulvum reveals a compartmentalized genome architecture and the presence of a dispensable chromosome.</title>
        <authorList>
            <person name="Zaccaron A.Z."/>
            <person name="Chen L.H."/>
            <person name="Samaras A."/>
            <person name="Stergiopoulos I."/>
        </authorList>
    </citation>
    <scope>NUCLEOTIDE SEQUENCE</scope>
    <source>
        <strain evidence="2">Race5_Kim</strain>
    </source>
</reference>
<feature type="domain" description="Heterokaryon incompatibility" evidence="1">
    <location>
        <begin position="47"/>
        <end position="183"/>
    </location>
</feature>
<accession>A0A9Q8P4M8</accession>
<evidence type="ECO:0000259" key="1">
    <source>
        <dbReference type="Pfam" id="PF06985"/>
    </source>
</evidence>
<keyword evidence="3" id="KW-1185">Reference proteome</keyword>
<proteinExistence type="predicted"/>
<dbReference type="Pfam" id="PF06985">
    <property type="entry name" value="HET"/>
    <property type="match status" value="1"/>
</dbReference>
<dbReference type="Proteomes" id="UP000756132">
    <property type="component" value="Chromosome 1"/>
</dbReference>
<dbReference type="OMA" id="HAARICC"/>
<dbReference type="AlphaFoldDB" id="A0A9Q8P4M8"/>
<protein>
    <recommendedName>
        <fullName evidence="1">Heterokaryon incompatibility domain-containing protein</fullName>
    </recommendedName>
</protein>
<dbReference type="EMBL" id="CP090163">
    <property type="protein sequence ID" value="UJO13034.1"/>
    <property type="molecule type" value="Genomic_DNA"/>
</dbReference>
<dbReference type="PANTHER" id="PTHR24148">
    <property type="entry name" value="ANKYRIN REPEAT DOMAIN-CONTAINING PROTEIN 39 HOMOLOG-RELATED"/>
    <property type="match status" value="1"/>
</dbReference>
<gene>
    <name evidence="2" type="ORF">CLAFUR5_01301</name>
</gene>
<evidence type="ECO:0000313" key="2">
    <source>
        <dbReference type="EMBL" id="UJO13034.1"/>
    </source>
</evidence>
<dbReference type="KEGG" id="ffu:CLAFUR5_01301"/>
<name>A0A9Q8P4M8_PASFU</name>
<evidence type="ECO:0000313" key="3">
    <source>
        <dbReference type="Proteomes" id="UP000756132"/>
    </source>
</evidence>
<reference evidence="2" key="1">
    <citation type="submission" date="2021-12" db="EMBL/GenBank/DDBJ databases">
        <authorList>
            <person name="Zaccaron A."/>
            <person name="Stergiopoulos I."/>
        </authorList>
    </citation>
    <scope>NUCLEOTIDE SEQUENCE</scope>
    <source>
        <strain evidence="2">Race5_Kim</strain>
    </source>
</reference>
<dbReference type="OrthoDB" id="3921930at2759"/>
<dbReference type="GeneID" id="71981179"/>